<dbReference type="UniPathway" id="UPA00049">
    <property type="reaction ID" value="UER00062"/>
</dbReference>
<keyword evidence="8 16" id="KW-0028">Amino-acid biosynthesis</keyword>
<dbReference type="FunFam" id="3.20.10.10:FF:000002">
    <property type="entry name" value="D-alanine aminotransferase"/>
    <property type="match status" value="1"/>
</dbReference>
<feature type="binding site" evidence="19 20">
    <location>
        <position position="248"/>
    </location>
    <ligand>
        <name>pyridoxal 5'-phosphate</name>
        <dbReference type="ChEBI" id="CHEBI:597326"/>
    </ligand>
</feature>
<comment type="pathway">
    <text evidence="5 16">Amino-acid biosynthesis; L-leucine biosynthesis; L-leucine from 3-methyl-2-oxobutanoate: step 4/4.</text>
</comment>
<dbReference type="EC" id="2.6.1.42" evidence="16"/>
<evidence type="ECO:0007829" key="20">
    <source>
        <dbReference type="PDB" id="5E25"/>
    </source>
</evidence>
<sequence length="292" mass="32618">MSELLVYMNGEFVPESQAKVSVFDHGFLYGDGVFEGIRAYNGKVFKLYEHIDRLYDCARVIDLKIPLSKEEFAEAILETLRRNNLRDAYIRPIVTRGAGDLGLDPRKCPSPNVIIITKPWGKLYGDLYEKGLKAITVAIRRNAIDSLPPNIKSLNYLNNILAKIEANAKGGDEAIFLDHNGYISEGSGDNIFIVKNGTITTPPTLNNLKGITRQVVIELINELEIPFREANIGLFDLYSADEIFVTGTAAEIAPVTYIDGRTVGNGKPGKVTKMLMEKFRERTENEGVEIYR</sequence>
<evidence type="ECO:0007829" key="19">
    <source>
        <dbReference type="PDB" id="5CM0"/>
    </source>
</evidence>
<dbReference type="Proteomes" id="UP000030624">
    <property type="component" value="Chromosome"/>
</dbReference>
<gene>
    <name evidence="16" type="primary">ilvE</name>
    <name evidence="17" type="ORF">GACE_1900</name>
</gene>
<dbReference type="RefSeq" id="WP_048092964.1">
    <property type="nucleotide sequence ID" value="NZ_CP009552.1"/>
</dbReference>
<dbReference type="PANTHER" id="PTHR42743:SF11">
    <property type="entry name" value="AMINODEOXYCHORISMATE LYASE"/>
    <property type="match status" value="1"/>
</dbReference>
<feature type="binding site" evidence="19">
    <location>
        <position position="156"/>
    </location>
    <ligand>
        <name>pyridoxal 5'-phosphate</name>
        <dbReference type="ChEBI" id="CHEBI:597326"/>
    </ligand>
</feature>
<evidence type="ECO:0000256" key="1">
    <source>
        <dbReference type="ARBA" id="ARBA00001933"/>
    </source>
</evidence>
<comment type="pathway">
    <text evidence="4 16">Amino-acid biosynthesis; L-valine biosynthesis; L-valine from pyruvate: step 4/4.</text>
</comment>
<dbReference type="GO" id="GO:0052656">
    <property type="term" value="F:L-isoleucine-2-oxoglutarate transaminase activity"/>
    <property type="evidence" value="ECO:0007669"/>
    <property type="project" value="RHEA"/>
</dbReference>
<comment type="cofactor">
    <cofactor evidence="1 16">
        <name>pyridoxal 5'-phosphate</name>
        <dbReference type="ChEBI" id="CHEBI:597326"/>
    </cofactor>
</comment>
<evidence type="ECO:0000256" key="13">
    <source>
        <dbReference type="ARBA" id="ARBA00048798"/>
    </source>
</evidence>
<dbReference type="STRING" id="565033.GACE_1900"/>
<evidence type="ECO:0000256" key="10">
    <source>
        <dbReference type="ARBA" id="ARBA00022898"/>
    </source>
</evidence>
<evidence type="ECO:0000256" key="8">
    <source>
        <dbReference type="ARBA" id="ARBA00022605"/>
    </source>
</evidence>
<evidence type="ECO:0000256" key="4">
    <source>
        <dbReference type="ARBA" id="ARBA00004931"/>
    </source>
</evidence>
<evidence type="ECO:0000256" key="7">
    <source>
        <dbReference type="ARBA" id="ARBA00022576"/>
    </source>
</evidence>
<dbReference type="GO" id="GO:0052655">
    <property type="term" value="F:L-valine-2-oxoglutarate transaminase activity"/>
    <property type="evidence" value="ECO:0007669"/>
    <property type="project" value="RHEA"/>
</dbReference>
<feature type="binding site" evidence="20">
    <location>
        <position position="249"/>
    </location>
    <ligand>
        <name>2-oxoglutarate</name>
        <dbReference type="ChEBI" id="CHEBI:16810"/>
    </ligand>
</feature>
<evidence type="ECO:0000313" key="18">
    <source>
        <dbReference type="Proteomes" id="UP000030624"/>
    </source>
</evidence>
<dbReference type="UniPathway" id="UPA00048">
    <property type="reaction ID" value="UER00073"/>
</dbReference>
<dbReference type="SUPFAM" id="SSF56752">
    <property type="entry name" value="D-aminoacid aminotransferase-like PLP-dependent enzymes"/>
    <property type="match status" value="1"/>
</dbReference>
<dbReference type="PROSITE" id="PS00770">
    <property type="entry name" value="AA_TRANSFER_CLASS_4"/>
    <property type="match status" value="1"/>
</dbReference>
<dbReference type="GO" id="GO:0052654">
    <property type="term" value="F:L-leucine-2-oxoglutarate transaminase activity"/>
    <property type="evidence" value="ECO:0007669"/>
    <property type="project" value="RHEA"/>
</dbReference>
<dbReference type="InterPro" id="IPR005785">
    <property type="entry name" value="B_amino_transI"/>
</dbReference>
<evidence type="ECO:0000256" key="11">
    <source>
        <dbReference type="ARBA" id="ARBA00023304"/>
    </source>
</evidence>
<dbReference type="HOGENOM" id="CLU_020844_3_0_2"/>
<dbReference type="GeneID" id="24798474"/>
<dbReference type="FunFam" id="3.30.470.10:FF:000006">
    <property type="entry name" value="Branched-chain-amino-acid aminotransferase"/>
    <property type="match status" value="1"/>
</dbReference>
<dbReference type="InterPro" id="IPR043132">
    <property type="entry name" value="BCAT-like_C"/>
</dbReference>
<dbReference type="GO" id="GO:0009099">
    <property type="term" value="P:L-valine biosynthetic process"/>
    <property type="evidence" value="ECO:0007669"/>
    <property type="project" value="UniProtKB-UniPathway"/>
</dbReference>
<comment type="similarity">
    <text evidence="6 15">Belongs to the class-IV pyridoxal-phosphate-dependent aminotransferase family.</text>
</comment>
<comment type="catalytic activity">
    <reaction evidence="12 16">
        <text>L-valine + 2-oxoglutarate = 3-methyl-2-oxobutanoate + L-glutamate</text>
        <dbReference type="Rhea" id="RHEA:24813"/>
        <dbReference type="ChEBI" id="CHEBI:11851"/>
        <dbReference type="ChEBI" id="CHEBI:16810"/>
        <dbReference type="ChEBI" id="CHEBI:29985"/>
        <dbReference type="ChEBI" id="CHEBI:57762"/>
        <dbReference type="EC" id="2.6.1.42"/>
    </reaction>
</comment>
<feature type="binding site" evidence="19 20">
    <location>
        <position position="211"/>
    </location>
    <ligand>
        <name>pyridoxal 5'-phosphate</name>
        <dbReference type="ChEBI" id="CHEBI:597326"/>
    </ligand>
</feature>
<evidence type="ECO:0000313" key="17">
    <source>
        <dbReference type="EMBL" id="AIY90926.1"/>
    </source>
</evidence>
<comment type="function">
    <text evidence="2 16">Acts on leucine, isoleucine and valine.</text>
</comment>
<dbReference type="PDBsum" id="5CM0"/>
<reference evidence="17 18" key="1">
    <citation type="journal article" date="2015" name="Appl. Environ. Microbiol.">
        <title>The Geoglobus acetivorans genome: Fe(III) reduction, acetate utilization, autotrophic growth, and degradation of aromatic compounds in a hyperthermophilic archaeon.</title>
        <authorList>
            <person name="Mardanov A.V."/>
            <person name="Slododkina G.B."/>
            <person name="Slobodkin A.I."/>
            <person name="Beletsky A.V."/>
            <person name="Gavrilov S.N."/>
            <person name="Kublanov I.V."/>
            <person name="Bonch-Osmolovskaya E.A."/>
            <person name="Skryabin K.G."/>
            <person name="Ravin N.V."/>
        </authorList>
    </citation>
    <scope>NUCLEOTIDE SEQUENCE [LARGE SCALE GENOMIC DNA]</scope>
    <source>
        <strain evidence="17 18">SBH6</strain>
    </source>
</reference>
<dbReference type="InterPro" id="IPR018300">
    <property type="entry name" value="Aminotrans_IV_CS"/>
</dbReference>
<dbReference type="UniPathway" id="UPA00047">
    <property type="reaction ID" value="UER00058"/>
</dbReference>
<dbReference type="NCBIfam" id="NF005146">
    <property type="entry name" value="PRK06606.1"/>
    <property type="match status" value="1"/>
</dbReference>
<organism evidence="17 18">
    <name type="scientific">Geoglobus acetivorans</name>
    <dbReference type="NCBI Taxonomy" id="565033"/>
    <lineage>
        <taxon>Archaea</taxon>
        <taxon>Methanobacteriati</taxon>
        <taxon>Methanobacteriota</taxon>
        <taxon>Archaeoglobi</taxon>
        <taxon>Archaeoglobales</taxon>
        <taxon>Archaeoglobaceae</taxon>
        <taxon>Geoglobus</taxon>
    </lineage>
</organism>
<dbReference type="InterPro" id="IPR036038">
    <property type="entry name" value="Aminotransferase-like"/>
</dbReference>
<dbReference type="Pfam" id="PF01063">
    <property type="entry name" value="Aminotran_4"/>
    <property type="match status" value="1"/>
</dbReference>
<evidence type="ECO:0000256" key="15">
    <source>
        <dbReference type="RuleBase" id="RU004106"/>
    </source>
</evidence>
<evidence type="ECO:0000256" key="14">
    <source>
        <dbReference type="ARBA" id="ARBA00049229"/>
    </source>
</evidence>
<feature type="binding site" evidence="20">
    <location>
        <position position="89"/>
    </location>
    <ligand>
        <name>2-oxoglutarate</name>
        <dbReference type="ChEBI" id="CHEBI:16810"/>
    </ligand>
</feature>
<dbReference type="Gene3D" id="3.20.10.10">
    <property type="entry name" value="D-amino Acid Aminotransferase, subunit A, domain 2"/>
    <property type="match status" value="1"/>
</dbReference>
<dbReference type="NCBIfam" id="TIGR01122">
    <property type="entry name" value="ilvE_I"/>
    <property type="match status" value="1"/>
</dbReference>
<keyword evidence="9 16" id="KW-0808">Transferase</keyword>
<keyword evidence="11 16" id="KW-0100">Branched-chain amino acid biosynthesis</keyword>
<dbReference type="InterPro" id="IPR001544">
    <property type="entry name" value="Aminotrans_IV"/>
</dbReference>
<protein>
    <recommendedName>
        <fullName evidence="16">Branched-chain-amino-acid aminotransferase</fullName>
        <shortName evidence="16">BCAT</shortName>
        <ecNumber evidence="16">2.6.1.42</ecNumber>
    </recommendedName>
</protein>
<dbReference type="GO" id="GO:0009097">
    <property type="term" value="P:isoleucine biosynthetic process"/>
    <property type="evidence" value="ECO:0007669"/>
    <property type="project" value="UniProtKB-UniPathway"/>
</dbReference>
<dbReference type="NCBIfam" id="NF006185">
    <property type="entry name" value="PRK08320.1"/>
    <property type="match status" value="1"/>
</dbReference>
<dbReference type="SMR" id="A0A0A7GJ30"/>
<dbReference type="InterPro" id="IPR050571">
    <property type="entry name" value="Class-IV_PLP-Dep_Aminotrnsfr"/>
</dbReference>
<keyword evidence="7 16" id="KW-0032">Aminotransferase</keyword>
<accession>A0A0A7GJ30</accession>
<dbReference type="KEGG" id="gac:GACE_1900"/>
<dbReference type="InterPro" id="IPR043131">
    <property type="entry name" value="BCAT-like_N"/>
</dbReference>
<proteinExistence type="evidence at protein level"/>
<keyword evidence="10 16" id="KW-0663">Pyridoxal phosphate</keyword>
<feature type="binding site" evidence="20">
    <location>
        <position position="248"/>
    </location>
    <ligand>
        <name>2-oxoglutarate</name>
        <dbReference type="ChEBI" id="CHEBI:16810"/>
    </ligand>
</feature>
<evidence type="ECO:0000256" key="5">
    <source>
        <dbReference type="ARBA" id="ARBA00005072"/>
    </source>
</evidence>
<dbReference type="GO" id="GO:0009098">
    <property type="term" value="P:L-leucine biosynthetic process"/>
    <property type="evidence" value="ECO:0007669"/>
    <property type="project" value="UniProtKB-UniPathway"/>
</dbReference>
<evidence type="ECO:0000256" key="3">
    <source>
        <dbReference type="ARBA" id="ARBA00004824"/>
    </source>
</evidence>
<feature type="binding site" evidence="19 20">
    <location>
        <position position="53"/>
    </location>
    <ligand>
        <name>pyridoxal 5'-phosphate</name>
        <dbReference type="ChEBI" id="CHEBI:597326"/>
    </ligand>
</feature>
<dbReference type="PANTHER" id="PTHR42743">
    <property type="entry name" value="AMINO-ACID AMINOTRANSFERASE"/>
    <property type="match status" value="1"/>
</dbReference>
<feature type="binding site" evidence="19 20">
    <location>
        <position position="212"/>
    </location>
    <ligand>
        <name>pyridoxal 5'-phosphate</name>
        <dbReference type="ChEBI" id="CHEBI:597326"/>
    </ligand>
</feature>
<comment type="catalytic activity">
    <reaction evidence="14 16">
        <text>L-leucine + 2-oxoglutarate = 4-methyl-2-oxopentanoate + L-glutamate</text>
        <dbReference type="Rhea" id="RHEA:18321"/>
        <dbReference type="ChEBI" id="CHEBI:16810"/>
        <dbReference type="ChEBI" id="CHEBI:17865"/>
        <dbReference type="ChEBI" id="CHEBI:29985"/>
        <dbReference type="ChEBI" id="CHEBI:57427"/>
        <dbReference type="EC" id="2.6.1.42"/>
    </reaction>
</comment>
<comment type="catalytic activity">
    <reaction evidence="13 16">
        <text>L-isoleucine + 2-oxoglutarate = (S)-3-methyl-2-oxopentanoate + L-glutamate</text>
        <dbReference type="Rhea" id="RHEA:24801"/>
        <dbReference type="ChEBI" id="CHEBI:16810"/>
        <dbReference type="ChEBI" id="CHEBI:29985"/>
        <dbReference type="ChEBI" id="CHEBI:35146"/>
        <dbReference type="ChEBI" id="CHEBI:58045"/>
        <dbReference type="EC" id="2.6.1.42"/>
    </reaction>
</comment>
<dbReference type="EMBL" id="CP009552">
    <property type="protein sequence ID" value="AIY90926.1"/>
    <property type="molecule type" value="Genomic_DNA"/>
</dbReference>
<dbReference type="Gene3D" id="3.30.470.10">
    <property type="match status" value="1"/>
</dbReference>
<comment type="pathway">
    <text evidence="3 16">Amino-acid biosynthesis; L-isoleucine biosynthesis; L-isoleucine from 2-oxobutanoate: step 4/4.</text>
</comment>
<evidence type="ECO:0000256" key="12">
    <source>
        <dbReference type="ARBA" id="ARBA00048212"/>
    </source>
</evidence>
<dbReference type="PDBsum" id="5E25"/>
<dbReference type="PDB" id="5CM0">
    <property type="method" value="X-ray"/>
    <property type="resolution" value="1.90 A"/>
    <property type="chains" value="A/B/C=1-292"/>
</dbReference>
<evidence type="ECO:0000256" key="6">
    <source>
        <dbReference type="ARBA" id="ARBA00009320"/>
    </source>
</evidence>
<evidence type="ECO:0000256" key="9">
    <source>
        <dbReference type="ARBA" id="ARBA00022679"/>
    </source>
</evidence>
<dbReference type="AlphaFoldDB" id="A0A0A7GJ30"/>
<feature type="modified residue" description="N6-(pyridoxal phosphate)lysine (covalent)" evidence="19 20">
    <location>
        <position position="152"/>
    </location>
</feature>
<reference evidence="19 20" key="2">
    <citation type="journal article" date="2019" name="Front. Bioeng. Biotechnol.">
        <title>Thermostable Branched-Chain Amino Acid Transaminases From the Archaea &lt;i&gt;Geoglobus acetivorans&lt;/i&gt; and &lt;i&gt;Archaeoglobus fulgidus&lt;/i&gt;: Biochemical and Structural Characterization.</title>
        <authorList>
            <person name="Isupov M.N."/>
            <person name="Boyko K.M."/>
            <person name="Sutter J.M."/>
            <person name="James P."/>
            <person name="Sayer C."/>
            <person name="Schmidt M."/>
            <person name="Schonheit P."/>
            <person name="Nikolaeva A.Y."/>
            <person name="Stekhanova T.N."/>
            <person name="Mardanov A.V."/>
            <person name="Ravin N.V."/>
            <person name="Bezsudnova E.Y."/>
            <person name="Popov V.O."/>
            <person name="Littlechild J.A."/>
        </authorList>
    </citation>
    <scope>X-RAY CRYSTALLOGRAPHY (1.90 ANGSTROMS) IN COMPLEX WITH 2-OXOGLUTARATE AND PYRIDOXAL 5'-PHOSPHATE</scope>
    <scope>PYRIDOXAL PHOSPHATE AT LYS-152</scope>
</reference>
<keyword evidence="19 20" id="KW-0002">3D-structure</keyword>
<dbReference type="CDD" id="cd01558">
    <property type="entry name" value="D-AAT_like"/>
    <property type="match status" value="1"/>
</dbReference>
<dbReference type="eggNOG" id="arCOG02297">
    <property type="taxonomic scope" value="Archaea"/>
</dbReference>
<evidence type="ECO:0000256" key="2">
    <source>
        <dbReference type="ARBA" id="ARBA00003109"/>
    </source>
</evidence>
<dbReference type="PDB" id="5E25">
    <property type="method" value="X-ray"/>
    <property type="resolution" value="2.20 A"/>
    <property type="chains" value="A/B/C=2-292"/>
</dbReference>
<evidence type="ECO:0000256" key="16">
    <source>
        <dbReference type="RuleBase" id="RU364094"/>
    </source>
</evidence>
<name>A0A0A7GJ30_GEOAI</name>